<protein>
    <submittedName>
        <fullName evidence="2">Glycosyltransferase family 2 protein</fullName>
    </submittedName>
</protein>
<dbReference type="AlphaFoldDB" id="A0A5T0XW52"/>
<name>A0A5T0XW52_CAMJU</name>
<sequence>MKTVGVVIPIYNVEKYLRECLDSVVNQTYKNLQVVLVNDGSTDENSLNIAKEYTLKDKRFILFDKENGGQSTARNVGIEFCSKEYDFKNITQELKKNSLVEFKLANEDNPYNIYKIYKSSNFFKNKDELLNFKAPDIDYIIFLDSDDYWELNCIEECVFRMDGVEVVWFDHHFDYDLKEKHYKYRKELQKSLIELYKYSKSQKITSVEWLNRSLYINTPIPFWWVWAGMIDFNFLKKIHLKFINGFIHEDHHFGIVLFAQCNSIFILKQKLYYYRITKATTSAYDDNITISNIPSCINYLYQEFDKNAKITKKYYMLSSILMNALYVYDFMKNISSDSKKEKFERVFFNFLYMYHFGLFEFKKDPLNMLSKLKKIHPICQKNILSNREFYFYQQYGTAISRIKAQLNYKIGLEILDFLKNKQNFFILIKKISFLIKEDKKQKEIYKQAVQNDPSLKLPSLELYPDYKEAAKIQNHLSYKLGEAFLKCYKSKYKISYIKLPWNIFKAWKEFKQEKKRFKGFIDKSWQTIKIGKKSFWKDYDLLNISKCKDIVVFYPLRDQIDNGLNQFQYWLLDLQYLCTPELVEMNFLDSICKKEIVLEISKDNNIWEEVPKELIYNLTETKLCIQMQETHELRYIKISSINMLTKLIGLDVYVKKTPGYIVCAKPDAFGMRLAAILVGIYIAEKLNFNFAFVWNNSIDVDSLNVQNSQKNNQIHYLGNAMSDVKNIFAESFLDKYLIDSDCVEPSWGQNLGFHRRSLSELKLGEYDEHWGWYSTDILPSKWLQECNESECLKKLASIYKQLEFSDCFKNILLDVEQKISSINFEFIALHIRGGEIIFSDSRRLPGWEVVEDRYFPYEIAYELIIKELDNKLKIVIFGQDLKANKILKQYFAKSNCVYTIDDFIDKDMQDVERTFFDVNFMSKAKKIYSARESVFSKCAMMISGTNNLISYHDIFQLEDQFDIIQKNVYKLNLHDLHKAMSYFRLYRISRILQMDIKKSLEFINQASVLDKDNDAYLIYTIDCYFEMKEYQKINDMLKNILLYRKDKFLRNMFDISRYSFDKEYQNYINFNSHSYPYINFMIAMVCAWLGYNEKSIIFNFYISSQNIDENLKQALKKFINTKIQEHLNVNNYL</sequence>
<dbReference type="EMBL" id="AACHBK010000007">
    <property type="protein sequence ID" value="EAK5384700.1"/>
    <property type="molecule type" value="Genomic_DNA"/>
</dbReference>
<dbReference type="PANTHER" id="PTHR22916">
    <property type="entry name" value="GLYCOSYLTRANSFERASE"/>
    <property type="match status" value="1"/>
</dbReference>
<dbReference type="CDD" id="cd00761">
    <property type="entry name" value="Glyco_tranf_GTA_type"/>
    <property type="match status" value="1"/>
</dbReference>
<gene>
    <name evidence="2" type="ORF">CDX23_05325</name>
</gene>
<dbReference type="InterPro" id="IPR001173">
    <property type="entry name" value="Glyco_trans_2-like"/>
</dbReference>
<evidence type="ECO:0000313" key="2">
    <source>
        <dbReference type="EMBL" id="EAK5384700.1"/>
    </source>
</evidence>
<reference evidence="2" key="1">
    <citation type="submission" date="2018-05" db="EMBL/GenBank/DDBJ databases">
        <authorList>
            <consortium name="PulseNet: The National Subtyping Network for Foodborne Disease Surveillance"/>
            <person name="Tarr C.L."/>
            <person name="Trees E."/>
            <person name="Katz L.S."/>
            <person name="Carleton-Romer H.A."/>
            <person name="Stroika S."/>
            <person name="Kucerova Z."/>
            <person name="Roache K.F."/>
            <person name="Sabol A.L."/>
            <person name="Besser J."/>
            <person name="Gerner-Smidt P."/>
        </authorList>
    </citation>
    <scope>NUCLEOTIDE SEQUENCE</scope>
    <source>
        <strain evidence="2">PNUSAC002059</strain>
    </source>
</reference>
<keyword evidence="2" id="KW-0808">Transferase</keyword>
<dbReference type="Pfam" id="PF00535">
    <property type="entry name" value="Glycos_transf_2"/>
    <property type="match status" value="1"/>
</dbReference>
<evidence type="ECO:0000259" key="1">
    <source>
        <dbReference type="Pfam" id="PF00535"/>
    </source>
</evidence>
<dbReference type="PANTHER" id="PTHR22916:SF3">
    <property type="entry name" value="UDP-GLCNAC:BETAGAL BETA-1,3-N-ACETYLGLUCOSAMINYLTRANSFERASE-LIKE PROTEIN 1"/>
    <property type="match status" value="1"/>
</dbReference>
<accession>A0A5T0XW52</accession>
<dbReference type="GO" id="GO:0016758">
    <property type="term" value="F:hexosyltransferase activity"/>
    <property type="evidence" value="ECO:0007669"/>
    <property type="project" value="UniProtKB-ARBA"/>
</dbReference>
<feature type="non-terminal residue" evidence="2">
    <location>
        <position position="1133"/>
    </location>
</feature>
<feature type="domain" description="Glycosyltransferase 2-like" evidence="1">
    <location>
        <begin position="6"/>
        <end position="85"/>
    </location>
</feature>
<dbReference type="SUPFAM" id="SSF53448">
    <property type="entry name" value="Nucleotide-diphospho-sugar transferases"/>
    <property type="match status" value="1"/>
</dbReference>
<proteinExistence type="predicted"/>
<comment type="caution">
    <text evidence="2">The sequence shown here is derived from an EMBL/GenBank/DDBJ whole genome shotgun (WGS) entry which is preliminary data.</text>
</comment>
<dbReference type="Gene3D" id="3.90.550.10">
    <property type="entry name" value="Spore Coat Polysaccharide Biosynthesis Protein SpsA, Chain A"/>
    <property type="match status" value="1"/>
</dbReference>
<organism evidence="2">
    <name type="scientific">Campylobacter jejuni</name>
    <dbReference type="NCBI Taxonomy" id="197"/>
    <lineage>
        <taxon>Bacteria</taxon>
        <taxon>Pseudomonadati</taxon>
        <taxon>Campylobacterota</taxon>
        <taxon>Epsilonproteobacteria</taxon>
        <taxon>Campylobacterales</taxon>
        <taxon>Campylobacteraceae</taxon>
        <taxon>Campylobacter</taxon>
    </lineage>
</organism>
<dbReference type="InterPro" id="IPR029044">
    <property type="entry name" value="Nucleotide-diphossugar_trans"/>
</dbReference>